<dbReference type="AlphaFoldDB" id="A0AAV5F978"/>
<sequence length="183" mass="17592">MAPKSLVVLAIIVAAAGLVPLGAQAATASVSTSVRITGVVPCSAGSSIDVTKVSVFPSKDIHSATNAGLQLVCTGKVVASTTADGTGSFLISIGGVGTDLLAFLLGNQCKVVVITPLAACDASLAGVTGTLTAPLKLLGAAAAGTTGNGGLLDLGGILSPLVQIIGSIIGGILNLGTQAFTLV</sequence>
<dbReference type="PANTHER" id="PTHR34458">
    <property type="entry name" value="POLLEN OLE E 1 ALLERGEN AND EXTENSIN FAMILY PROTEIN-RELATED"/>
    <property type="match status" value="1"/>
</dbReference>
<gene>
    <name evidence="2" type="primary">gb19827</name>
    <name evidence="2" type="ORF">PR202_gb19827</name>
</gene>
<proteinExistence type="predicted"/>
<dbReference type="EMBL" id="BQKI01000082">
    <property type="protein sequence ID" value="GJN31429.1"/>
    <property type="molecule type" value="Genomic_DNA"/>
</dbReference>
<comment type="caution">
    <text evidence="2">The sequence shown here is derived from an EMBL/GenBank/DDBJ whole genome shotgun (WGS) entry which is preliminary data.</text>
</comment>
<evidence type="ECO:0000313" key="2">
    <source>
        <dbReference type="EMBL" id="GJN31429.1"/>
    </source>
</evidence>
<evidence type="ECO:0000313" key="3">
    <source>
        <dbReference type="Proteomes" id="UP001054889"/>
    </source>
</evidence>
<evidence type="ECO:0000256" key="1">
    <source>
        <dbReference type="SAM" id="SignalP"/>
    </source>
</evidence>
<keyword evidence="1" id="KW-0732">Signal</keyword>
<dbReference type="Proteomes" id="UP001054889">
    <property type="component" value="Unassembled WGS sequence"/>
</dbReference>
<dbReference type="InterPro" id="IPR040404">
    <property type="entry name" value="Phylloplanin-like"/>
</dbReference>
<keyword evidence="3" id="KW-1185">Reference proteome</keyword>
<reference evidence="2" key="2">
    <citation type="submission" date="2021-12" db="EMBL/GenBank/DDBJ databases">
        <title>Resequencing data analysis of finger millet.</title>
        <authorList>
            <person name="Hatakeyama M."/>
            <person name="Aluri S."/>
            <person name="Balachadran M.T."/>
            <person name="Sivarajan S.R."/>
            <person name="Poveda L."/>
            <person name="Shimizu-Inatsugi R."/>
            <person name="Schlapbach R."/>
            <person name="Sreeman S.M."/>
            <person name="Shimizu K.K."/>
        </authorList>
    </citation>
    <scope>NUCLEOTIDE SEQUENCE</scope>
</reference>
<feature type="chain" id="PRO_5043898989" evidence="1">
    <location>
        <begin position="26"/>
        <end position="183"/>
    </location>
</feature>
<feature type="signal peptide" evidence="1">
    <location>
        <begin position="1"/>
        <end position="25"/>
    </location>
</feature>
<reference evidence="2" key="1">
    <citation type="journal article" date="2018" name="DNA Res.">
        <title>Multiple hybrid de novo genome assembly of finger millet, an orphan allotetraploid crop.</title>
        <authorList>
            <person name="Hatakeyama M."/>
            <person name="Aluri S."/>
            <person name="Balachadran M.T."/>
            <person name="Sivarajan S.R."/>
            <person name="Patrignani A."/>
            <person name="Gruter S."/>
            <person name="Poveda L."/>
            <person name="Shimizu-Inatsugi R."/>
            <person name="Baeten J."/>
            <person name="Francoijs K.J."/>
            <person name="Nataraja K.N."/>
            <person name="Reddy Y.A.N."/>
            <person name="Phadnis S."/>
            <person name="Ravikumar R.L."/>
            <person name="Schlapbach R."/>
            <person name="Sreeman S.M."/>
            <person name="Shimizu K.K."/>
        </authorList>
    </citation>
    <scope>NUCLEOTIDE SEQUENCE</scope>
</reference>
<dbReference type="PANTHER" id="PTHR34458:SF5">
    <property type="entry name" value="POLLEN OLE E 1 ALLERGEN AND EXTENSIN FAMILY PROTEIN"/>
    <property type="match status" value="1"/>
</dbReference>
<protein>
    <submittedName>
        <fullName evidence="2">Uncharacterized protein</fullName>
    </submittedName>
</protein>
<name>A0AAV5F978_ELECO</name>
<organism evidence="2 3">
    <name type="scientific">Eleusine coracana subsp. coracana</name>
    <dbReference type="NCBI Taxonomy" id="191504"/>
    <lineage>
        <taxon>Eukaryota</taxon>
        <taxon>Viridiplantae</taxon>
        <taxon>Streptophyta</taxon>
        <taxon>Embryophyta</taxon>
        <taxon>Tracheophyta</taxon>
        <taxon>Spermatophyta</taxon>
        <taxon>Magnoliopsida</taxon>
        <taxon>Liliopsida</taxon>
        <taxon>Poales</taxon>
        <taxon>Poaceae</taxon>
        <taxon>PACMAD clade</taxon>
        <taxon>Chloridoideae</taxon>
        <taxon>Cynodonteae</taxon>
        <taxon>Eleusininae</taxon>
        <taxon>Eleusine</taxon>
    </lineage>
</organism>
<accession>A0AAV5F978</accession>